<keyword evidence="3" id="KW-1185">Reference proteome</keyword>
<evidence type="ECO:0000313" key="2">
    <source>
        <dbReference type="EMBL" id="MEX1664223.1"/>
    </source>
</evidence>
<dbReference type="RefSeq" id="WP_368374348.1">
    <property type="nucleotide sequence ID" value="NZ_JBFRYB010000001.1"/>
</dbReference>
<dbReference type="Pfam" id="PF11172">
    <property type="entry name" value="DUF2959"/>
    <property type="match status" value="1"/>
</dbReference>
<organism evidence="2 3">
    <name type="scientific">Zhongshania arctica</name>
    <dbReference type="NCBI Taxonomy" id="3238302"/>
    <lineage>
        <taxon>Bacteria</taxon>
        <taxon>Pseudomonadati</taxon>
        <taxon>Pseudomonadota</taxon>
        <taxon>Gammaproteobacteria</taxon>
        <taxon>Cellvibrionales</taxon>
        <taxon>Spongiibacteraceae</taxon>
        <taxon>Zhongshania</taxon>
    </lineage>
</organism>
<reference evidence="2 3" key="1">
    <citation type="journal article" date="2011" name="Int. J. Syst. Evol. Microbiol.">
        <title>Zhongshania antarctica gen. nov., sp. nov. and Zhongshania guokunii sp. nov., gammaproteobacteria respectively isolated from coastal attached (fast) ice and surface seawater of the Antarctic.</title>
        <authorList>
            <person name="Li H.J."/>
            <person name="Zhang X.Y."/>
            <person name="Chen C.X."/>
            <person name="Zhang Y.J."/>
            <person name="Gao Z.M."/>
            <person name="Yu Y."/>
            <person name="Chen X.L."/>
            <person name="Chen B."/>
            <person name="Zhang Y.Z."/>
        </authorList>
    </citation>
    <scope>NUCLEOTIDE SEQUENCE [LARGE SCALE GENOMIC DNA]</scope>
    <source>
        <strain evidence="2 3">R06B22</strain>
    </source>
</reference>
<proteinExistence type="predicted"/>
<accession>A0ABV3TRK1</accession>
<dbReference type="Proteomes" id="UP001557484">
    <property type="component" value="Unassembled WGS sequence"/>
</dbReference>
<feature type="coiled-coil region" evidence="1">
    <location>
        <begin position="94"/>
        <end position="169"/>
    </location>
</feature>
<evidence type="ECO:0000313" key="3">
    <source>
        <dbReference type="Proteomes" id="UP001557484"/>
    </source>
</evidence>
<dbReference type="InterPro" id="IPR021342">
    <property type="entry name" value="DUF2959"/>
</dbReference>
<dbReference type="PROSITE" id="PS51257">
    <property type="entry name" value="PROKAR_LIPOPROTEIN"/>
    <property type="match status" value="1"/>
</dbReference>
<keyword evidence="1" id="KW-0175">Coiled coil</keyword>
<gene>
    <name evidence="2" type="ORF">AB4875_01920</name>
</gene>
<comment type="caution">
    <text evidence="2">The sequence shown here is derived from an EMBL/GenBank/DDBJ whole genome shotgun (WGS) entry which is preliminary data.</text>
</comment>
<dbReference type="Gene3D" id="1.20.5.300">
    <property type="match status" value="1"/>
</dbReference>
<protein>
    <submittedName>
        <fullName evidence="2">DUF2959 domain-containing protein</fullName>
    </submittedName>
</protein>
<evidence type="ECO:0000256" key="1">
    <source>
        <dbReference type="SAM" id="Coils"/>
    </source>
</evidence>
<dbReference type="EMBL" id="JBFRYB010000001">
    <property type="protein sequence ID" value="MEX1664223.1"/>
    <property type="molecule type" value="Genomic_DNA"/>
</dbReference>
<name>A0ABV3TRK1_9GAMM</name>
<sequence>MQATIKIKINNDLGHPMRFLMLLVAITATISISGCESTYYNAMEKVGVHKRDILVDRVGEAKESQQDAQKQFKDALSEFRSVVSFDGGDLESHYNRLNSEFEDSEAAAKDLTSRIDKVESVAEALFDEWQDELKLYSNDRLRSDSATKLQATKRQYASLIKSMRRAEKSVDPVLNALRDNVLYLKHNLNASAIGALKGELAGIDRNVQQLLSAMETAINESDAFIKQLK</sequence>